<evidence type="ECO:0000313" key="11">
    <source>
        <dbReference type="Proteomes" id="UP000193380"/>
    </source>
</evidence>
<evidence type="ECO:0000256" key="5">
    <source>
        <dbReference type="ARBA" id="ARBA00022824"/>
    </source>
</evidence>
<feature type="domain" description="ACB" evidence="9">
    <location>
        <begin position="77"/>
        <end position="162"/>
    </location>
</feature>
<evidence type="ECO:0000256" key="6">
    <source>
        <dbReference type="ARBA" id="ARBA00023034"/>
    </source>
</evidence>
<protein>
    <recommendedName>
        <fullName evidence="8">Acyl-CoA-binding protein</fullName>
    </recommendedName>
</protein>
<dbReference type="STRING" id="8022.A0A060YCM0"/>
<dbReference type="AlphaFoldDB" id="A0A060YCM0"/>
<dbReference type="PaxDb" id="8022-A0A060YCM0"/>
<dbReference type="SUPFAM" id="SSF47027">
    <property type="entry name" value="Acyl-CoA binding protein"/>
    <property type="match status" value="1"/>
</dbReference>
<dbReference type="PANTHER" id="PTHR23310">
    <property type="entry name" value="ACYL-COA-BINDING PROTEIN, ACBP"/>
    <property type="match status" value="1"/>
</dbReference>
<keyword evidence="4" id="KW-0813">Transport</keyword>
<dbReference type="GO" id="GO:0005794">
    <property type="term" value="C:Golgi apparatus"/>
    <property type="evidence" value="ECO:0007669"/>
    <property type="project" value="UniProtKB-SubCell"/>
</dbReference>
<comment type="subcellular location">
    <subcellularLocation>
        <location evidence="1">Endoplasmic reticulum</location>
    </subcellularLocation>
    <subcellularLocation>
        <location evidence="2">Golgi apparatus</location>
    </subcellularLocation>
</comment>
<evidence type="ECO:0000256" key="1">
    <source>
        <dbReference type="ARBA" id="ARBA00004240"/>
    </source>
</evidence>
<dbReference type="GO" id="GO:0000062">
    <property type="term" value="F:fatty-acyl-CoA binding"/>
    <property type="evidence" value="ECO:0007669"/>
    <property type="project" value="InterPro"/>
</dbReference>
<dbReference type="GO" id="GO:0005783">
    <property type="term" value="C:endoplasmic reticulum"/>
    <property type="evidence" value="ECO:0007669"/>
    <property type="project" value="UniProtKB-SubCell"/>
</dbReference>
<dbReference type="PROSITE" id="PS00880">
    <property type="entry name" value="ACB_1"/>
    <property type="match status" value="1"/>
</dbReference>
<comment type="similarity">
    <text evidence="3">Belongs to the ACBP family.</text>
</comment>
<evidence type="ECO:0000256" key="8">
    <source>
        <dbReference type="ARBA" id="ARBA00039735"/>
    </source>
</evidence>
<dbReference type="Gene3D" id="1.20.80.10">
    <property type="match status" value="1"/>
</dbReference>
<evidence type="ECO:0000256" key="2">
    <source>
        <dbReference type="ARBA" id="ARBA00004555"/>
    </source>
</evidence>
<keyword evidence="7" id="KW-0446">Lipid-binding</keyword>
<dbReference type="InterPro" id="IPR014352">
    <property type="entry name" value="FERM/acyl-CoA-bd_prot_sf"/>
</dbReference>
<evidence type="ECO:0000259" key="9">
    <source>
        <dbReference type="PROSITE" id="PS51228"/>
    </source>
</evidence>
<reference evidence="10" key="1">
    <citation type="journal article" date="2014" name="Nat. Commun.">
        <title>The rainbow trout genome provides novel insights into evolution after whole-genome duplication in vertebrates.</title>
        <authorList>
            <person name="Berthelot C."/>
            <person name="Brunet F."/>
            <person name="Chalopin D."/>
            <person name="Juanchich A."/>
            <person name="Bernard M."/>
            <person name="Noel B."/>
            <person name="Bento P."/>
            <person name="Da Silva C."/>
            <person name="Labadie K."/>
            <person name="Alberti A."/>
            <person name="Aury J.M."/>
            <person name="Louis A."/>
            <person name="Dehais P."/>
            <person name="Bardou P."/>
            <person name="Montfort J."/>
            <person name="Klopp C."/>
            <person name="Cabau C."/>
            <person name="Gaspin C."/>
            <person name="Thorgaard G.H."/>
            <person name="Boussaha M."/>
            <person name="Quillet E."/>
            <person name="Guyomard R."/>
            <person name="Galiana D."/>
            <person name="Bobe J."/>
            <person name="Volff J.N."/>
            <person name="Genet C."/>
            <person name="Wincker P."/>
            <person name="Jaillon O."/>
            <person name="Roest Crollius H."/>
            <person name="Guiguen Y."/>
        </authorList>
    </citation>
    <scope>NUCLEOTIDE SEQUENCE [LARGE SCALE GENOMIC DNA]</scope>
</reference>
<keyword evidence="6" id="KW-0333">Golgi apparatus</keyword>
<accession>A0A060YCM0</accession>
<evidence type="ECO:0000256" key="4">
    <source>
        <dbReference type="ARBA" id="ARBA00022448"/>
    </source>
</evidence>
<keyword evidence="5" id="KW-0256">Endoplasmic reticulum</keyword>
<dbReference type="InterPro" id="IPR000582">
    <property type="entry name" value="Acyl-CoA-binding_protein"/>
</dbReference>
<dbReference type="PANTHER" id="PTHR23310:SF54">
    <property type="entry name" value="ACYL-COA-BINDING PROTEIN"/>
    <property type="match status" value="1"/>
</dbReference>
<dbReference type="InterPro" id="IPR022408">
    <property type="entry name" value="Acyl-CoA-binding_prot_CS"/>
</dbReference>
<dbReference type="EMBL" id="FR907548">
    <property type="protein sequence ID" value="CDQ86900.1"/>
    <property type="molecule type" value="Genomic_DNA"/>
</dbReference>
<reference evidence="10" key="2">
    <citation type="submission" date="2014-03" db="EMBL/GenBank/DDBJ databases">
        <authorList>
            <person name="Genoscope - CEA"/>
        </authorList>
    </citation>
    <scope>NUCLEOTIDE SEQUENCE</scope>
</reference>
<evidence type="ECO:0000256" key="7">
    <source>
        <dbReference type="ARBA" id="ARBA00023121"/>
    </source>
</evidence>
<evidence type="ECO:0000313" key="10">
    <source>
        <dbReference type="EMBL" id="CDQ86900.1"/>
    </source>
</evidence>
<proteinExistence type="inferred from homology"/>
<dbReference type="InterPro" id="IPR035984">
    <property type="entry name" value="Acyl-CoA-binding_sf"/>
</dbReference>
<dbReference type="Pfam" id="PF00887">
    <property type="entry name" value="ACBP"/>
    <property type="match status" value="1"/>
</dbReference>
<name>A0A060YCM0_ONCMY</name>
<dbReference type="PROSITE" id="PS51228">
    <property type="entry name" value="ACB_2"/>
    <property type="match status" value="1"/>
</dbReference>
<sequence length="162" mass="18578">MQKFMNVFTCHSLSLLTWRSTVDTCWPLVAIAFVTSPFLPHFQWNLICHHLLKDRIAEVSISTCKEELGLFLGNNMSMAEFEKAADEVRRLTVQPSYAELAVVYGLYKQATLGNVNTERPGIFDFQGKSKWDGWKAQEGKSKEDAIKEYIAFVEEMKAKYPM</sequence>
<dbReference type="GO" id="GO:0006631">
    <property type="term" value="P:fatty acid metabolic process"/>
    <property type="evidence" value="ECO:0007669"/>
    <property type="project" value="TreeGrafter"/>
</dbReference>
<dbReference type="PRINTS" id="PR00689">
    <property type="entry name" value="ACOABINDINGP"/>
</dbReference>
<organism evidence="10 11">
    <name type="scientific">Oncorhynchus mykiss</name>
    <name type="common">Rainbow trout</name>
    <name type="synonym">Salmo gairdneri</name>
    <dbReference type="NCBI Taxonomy" id="8022"/>
    <lineage>
        <taxon>Eukaryota</taxon>
        <taxon>Metazoa</taxon>
        <taxon>Chordata</taxon>
        <taxon>Craniata</taxon>
        <taxon>Vertebrata</taxon>
        <taxon>Euteleostomi</taxon>
        <taxon>Actinopterygii</taxon>
        <taxon>Neopterygii</taxon>
        <taxon>Teleostei</taxon>
        <taxon>Protacanthopterygii</taxon>
        <taxon>Salmoniformes</taxon>
        <taxon>Salmonidae</taxon>
        <taxon>Salmoninae</taxon>
        <taxon>Oncorhynchus</taxon>
    </lineage>
</organism>
<evidence type="ECO:0000256" key="3">
    <source>
        <dbReference type="ARBA" id="ARBA00005567"/>
    </source>
</evidence>
<dbReference type="Proteomes" id="UP000193380">
    <property type="component" value="Unassembled WGS sequence"/>
</dbReference>
<gene>
    <name evidence="10" type="ORF">GSONMT00033704001</name>
</gene>